<dbReference type="AlphaFoldDB" id="A0A6G7Y4S9"/>
<evidence type="ECO:0008006" key="3">
    <source>
        <dbReference type="Google" id="ProtNLM"/>
    </source>
</evidence>
<evidence type="ECO:0000313" key="2">
    <source>
        <dbReference type="Proteomes" id="UP000501058"/>
    </source>
</evidence>
<dbReference type="Proteomes" id="UP000501058">
    <property type="component" value="Chromosome"/>
</dbReference>
<name>A0A6G7Y4S9_9ACTN</name>
<keyword evidence="2" id="KW-1185">Reference proteome</keyword>
<sequence length="119" mass="13027">MTQATYGMAGVDVRFPGWESLMVGRSFLHVPLAAVRSARVEPGWSSEVLGIRSGFVVSGYRKLGTFTHPSGVRRLVSMKRGMPLLRLHTVRDETGFDEILLSTDDAESIAHNIQAGVAR</sequence>
<gene>
    <name evidence="1" type="ORF">G7070_05935</name>
</gene>
<evidence type="ECO:0000313" key="1">
    <source>
        <dbReference type="EMBL" id="QIK71894.1"/>
    </source>
</evidence>
<reference evidence="1 2" key="1">
    <citation type="submission" date="2020-03" db="EMBL/GenBank/DDBJ databases">
        <title>Propioniciclava sp. nov., isolated from Hydrophilus acuminatus.</title>
        <authorList>
            <person name="Hyun D.-W."/>
            <person name="Bae J.-W."/>
        </authorList>
    </citation>
    <scope>NUCLEOTIDE SEQUENCE [LARGE SCALE GENOMIC DNA]</scope>
    <source>
        <strain evidence="1 2">HDW11</strain>
    </source>
</reference>
<organism evidence="1 2">
    <name type="scientific">Propioniciclava coleopterorum</name>
    <dbReference type="NCBI Taxonomy" id="2714937"/>
    <lineage>
        <taxon>Bacteria</taxon>
        <taxon>Bacillati</taxon>
        <taxon>Actinomycetota</taxon>
        <taxon>Actinomycetes</taxon>
        <taxon>Propionibacteriales</taxon>
        <taxon>Propionibacteriaceae</taxon>
        <taxon>Propioniciclava</taxon>
    </lineage>
</organism>
<protein>
    <recommendedName>
        <fullName evidence="3">PH domain-containing protein</fullName>
    </recommendedName>
</protein>
<dbReference type="EMBL" id="CP049865">
    <property type="protein sequence ID" value="QIK71894.1"/>
    <property type="molecule type" value="Genomic_DNA"/>
</dbReference>
<accession>A0A6G7Y4S9</accession>
<dbReference type="KEGG" id="prv:G7070_05935"/>
<dbReference type="RefSeq" id="WP_166232733.1">
    <property type="nucleotide sequence ID" value="NZ_CP049865.1"/>
</dbReference>
<proteinExistence type="predicted"/>